<dbReference type="EMBL" id="UGYK01000001">
    <property type="protein sequence ID" value="SUI38793.1"/>
    <property type="molecule type" value="Genomic_DNA"/>
</dbReference>
<reference evidence="4 5" key="2">
    <citation type="submission" date="2018-06" db="EMBL/GenBank/DDBJ databases">
        <authorList>
            <consortium name="Pathogen Informatics"/>
            <person name="Doyle S."/>
        </authorList>
    </citation>
    <scope>NUCLEOTIDE SEQUENCE [LARGE SCALE GENOMIC DNA]</scope>
    <source>
        <strain evidence="4 5">NCTC10211</strain>
    </source>
</reference>
<feature type="transmembrane region" description="Helical" evidence="1">
    <location>
        <begin position="131"/>
        <end position="149"/>
    </location>
</feature>
<gene>
    <name evidence="2" type="primary">traS</name>
    <name evidence="4" type="ORF">NCTC10211_00031</name>
    <name evidence="2" type="ORF">pSM015</name>
    <name evidence="3" type="ORF">PWN146_05228</name>
</gene>
<accession>A0A1C3HN39</accession>
<keyword evidence="2" id="KW-0614">Plasmid</keyword>
<evidence type="ECO:0000313" key="2">
    <source>
        <dbReference type="EMBL" id="AEM89417.2"/>
    </source>
</evidence>
<dbReference type="EMBL" id="LT575491">
    <property type="protein sequence ID" value="SAY46459.1"/>
    <property type="molecule type" value="Genomic_DNA"/>
</dbReference>
<feature type="transmembrane region" description="Helical" evidence="1">
    <location>
        <begin position="35"/>
        <end position="53"/>
    </location>
</feature>
<evidence type="ECO:0000256" key="1">
    <source>
        <dbReference type="SAM" id="Phobius"/>
    </source>
</evidence>
<keyword evidence="1" id="KW-0812">Transmembrane</keyword>
<evidence type="ECO:0000313" key="5">
    <source>
        <dbReference type="Proteomes" id="UP000254765"/>
    </source>
</evidence>
<reference evidence="2" key="3">
    <citation type="journal article" date="2019" name="Mol. Biol. (Mosk.)">
        <title>Evolution and Comparative Genomics of the pSM22 Plasmid of the IncF/MOBF12 Group.</title>
        <authorList>
            <person name="Iasakov T.R."/>
            <person name="Anisimova L.G."/>
            <person name="Zharikova N.V."/>
            <person name="Zhurenko E.I."/>
            <person name="Korobov V.V."/>
            <person name="Markusheva T.V."/>
        </authorList>
    </citation>
    <scope>NUCLEOTIDE SEQUENCE</scope>
    <source>
        <strain evidence="2">B-6493</strain>
        <plasmid evidence="2">pSM22</plasmid>
    </source>
</reference>
<name>A0A1C3HN39_SERMA</name>
<keyword evidence="1" id="KW-1133">Transmembrane helix</keyword>
<keyword evidence="1" id="KW-0472">Membrane</keyword>
<dbReference type="AlphaFoldDB" id="A0A1C3HN39"/>
<evidence type="ECO:0000313" key="4">
    <source>
        <dbReference type="EMBL" id="SUI38793.1"/>
    </source>
</evidence>
<dbReference type="RefSeq" id="WP_033641526.1">
    <property type="nucleotide sequence ID" value="NC_015972.3"/>
</dbReference>
<dbReference type="EMBL" id="HQ896493">
    <property type="protein sequence ID" value="AEM89417.2"/>
    <property type="molecule type" value="Genomic_DNA"/>
</dbReference>
<geneLocation type="plasmid" evidence="2">
    <name>pSM22</name>
</geneLocation>
<organism evidence="3">
    <name type="scientific">Serratia marcescens</name>
    <dbReference type="NCBI Taxonomy" id="615"/>
    <lineage>
        <taxon>Bacteria</taxon>
        <taxon>Pseudomonadati</taxon>
        <taxon>Pseudomonadota</taxon>
        <taxon>Gammaproteobacteria</taxon>
        <taxon>Enterobacterales</taxon>
        <taxon>Yersiniaceae</taxon>
        <taxon>Serratia</taxon>
    </lineage>
</organism>
<dbReference type="Proteomes" id="UP000254765">
    <property type="component" value="Unassembled WGS sequence"/>
</dbReference>
<sequence length="176" mass="19657">MMVTHKIIKDEAAQLKELMDEQLEIPSFFSCVKPAILMEVWMVLCPLVSFFLADQRDSELLIATGMSAFLGFLISVSIVNGRSLYLSLPVQLRESSQVLELLSKKVKSYAMVFLSLVLILSVLAANSALGSMAYIIPLIFFTVMMVFIFNMDIGRYRLSAFTAALELIKSRKQGGE</sequence>
<feature type="transmembrane region" description="Helical" evidence="1">
    <location>
        <begin position="65"/>
        <end position="85"/>
    </location>
</feature>
<proteinExistence type="predicted"/>
<feature type="transmembrane region" description="Helical" evidence="1">
    <location>
        <begin position="106"/>
        <end position="125"/>
    </location>
</feature>
<reference evidence="3" key="1">
    <citation type="submission" date="2016-05" db="EMBL/GenBank/DDBJ databases">
        <authorList>
            <person name="Lavstsen T."/>
            <person name="Jespersen J.S."/>
        </authorList>
    </citation>
    <scope>NUCLEOTIDE SEQUENCE</scope>
    <source>
        <strain evidence="3">PWN146_assembly</strain>
    </source>
</reference>
<protein>
    <submittedName>
        <fullName evidence="2 4">Protein TraS</fullName>
    </submittedName>
</protein>
<evidence type="ECO:0000313" key="3">
    <source>
        <dbReference type="EMBL" id="SAY46459.1"/>
    </source>
</evidence>
<accession>G3EKG3</accession>
<dbReference type="PATRIC" id="fig|615.99.peg.4902"/>